<dbReference type="Pfam" id="PF07715">
    <property type="entry name" value="Plug"/>
    <property type="match status" value="1"/>
</dbReference>
<evidence type="ECO:0000259" key="12">
    <source>
        <dbReference type="Pfam" id="PF07715"/>
    </source>
</evidence>
<dbReference type="GO" id="GO:0015344">
    <property type="term" value="F:siderophore uptake transmembrane transporter activity"/>
    <property type="evidence" value="ECO:0007669"/>
    <property type="project" value="TreeGrafter"/>
</dbReference>
<accession>A0A1I6HIM1</accession>
<dbReference type="RefSeq" id="WP_092857810.1">
    <property type="nucleotide sequence ID" value="NZ_FOYU01000003.1"/>
</dbReference>
<evidence type="ECO:0000256" key="4">
    <source>
        <dbReference type="ARBA" id="ARBA00022692"/>
    </source>
</evidence>
<dbReference type="PANTHER" id="PTHR30069">
    <property type="entry name" value="TONB-DEPENDENT OUTER MEMBRANE RECEPTOR"/>
    <property type="match status" value="1"/>
</dbReference>
<evidence type="ECO:0000256" key="10">
    <source>
        <dbReference type="SAM" id="SignalP"/>
    </source>
</evidence>
<dbReference type="PROSITE" id="PS52016">
    <property type="entry name" value="TONB_DEPENDENT_REC_3"/>
    <property type="match status" value="1"/>
</dbReference>
<dbReference type="InterPro" id="IPR012910">
    <property type="entry name" value="Plug_dom"/>
</dbReference>
<dbReference type="Gene3D" id="2.40.170.20">
    <property type="entry name" value="TonB-dependent receptor, beta-barrel domain"/>
    <property type="match status" value="1"/>
</dbReference>
<evidence type="ECO:0000256" key="3">
    <source>
        <dbReference type="ARBA" id="ARBA00022452"/>
    </source>
</evidence>
<evidence type="ECO:0000259" key="11">
    <source>
        <dbReference type="Pfam" id="PF00593"/>
    </source>
</evidence>
<dbReference type="EMBL" id="FOYU01000003">
    <property type="protein sequence ID" value="SFR54248.1"/>
    <property type="molecule type" value="Genomic_DNA"/>
</dbReference>
<dbReference type="CDD" id="cd01347">
    <property type="entry name" value="ligand_gated_channel"/>
    <property type="match status" value="1"/>
</dbReference>
<evidence type="ECO:0000256" key="6">
    <source>
        <dbReference type="ARBA" id="ARBA00023136"/>
    </source>
</evidence>
<feature type="chain" id="PRO_5011556101" evidence="10">
    <location>
        <begin position="24"/>
        <end position="701"/>
    </location>
</feature>
<dbReference type="InterPro" id="IPR037066">
    <property type="entry name" value="Plug_dom_sf"/>
</dbReference>
<evidence type="ECO:0000256" key="1">
    <source>
        <dbReference type="ARBA" id="ARBA00004571"/>
    </source>
</evidence>
<proteinExistence type="inferred from homology"/>
<keyword evidence="10" id="KW-0732">Signal</keyword>
<comment type="similarity">
    <text evidence="8 9">Belongs to the TonB-dependent receptor family.</text>
</comment>
<keyword evidence="5 9" id="KW-0798">TonB box</keyword>
<protein>
    <submittedName>
        <fullName evidence="13">Iron complex outermembrane recepter protein</fullName>
    </submittedName>
</protein>
<dbReference type="InterPro" id="IPR000531">
    <property type="entry name" value="Beta-barrel_TonB"/>
</dbReference>
<dbReference type="GO" id="GO:0044718">
    <property type="term" value="P:siderophore transmembrane transport"/>
    <property type="evidence" value="ECO:0007669"/>
    <property type="project" value="TreeGrafter"/>
</dbReference>
<dbReference type="InterPro" id="IPR039426">
    <property type="entry name" value="TonB-dep_rcpt-like"/>
</dbReference>
<dbReference type="Pfam" id="PF00593">
    <property type="entry name" value="TonB_dep_Rec_b-barrel"/>
    <property type="match status" value="1"/>
</dbReference>
<evidence type="ECO:0000256" key="8">
    <source>
        <dbReference type="PROSITE-ProRule" id="PRU01360"/>
    </source>
</evidence>
<dbReference type="AlphaFoldDB" id="A0A1I6HIM1"/>
<keyword evidence="3 8" id="KW-1134">Transmembrane beta strand</keyword>
<keyword evidence="2 8" id="KW-0813">Transport</keyword>
<evidence type="ECO:0000256" key="7">
    <source>
        <dbReference type="ARBA" id="ARBA00023237"/>
    </source>
</evidence>
<gene>
    <name evidence="13" type="ORF">SAMN04488070_1827</name>
</gene>
<organism evidence="13 14">
    <name type="scientific">Pseudidiomarina maritima</name>
    <dbReference type="NCBI Taxonomy" id="519453"/>
    <lineage>
        <taxon>Bacteria</taxon>
        <taxon>Pseudomonadati</taxon>
        <taxon>Pseudomonadota</taxon>
        <taxon>Gammaproteobacteria</taxon>
        <taxon>Alteromonadales</taxon>
        <taxon>Idiomarinaceae</taxon>
        <taxon>Pseudidiomarina</taxon>
    </lineage>
</organism>
<keyword evidence="4 8" id="KW-0812">Transmembrane</keyword>
<dbReference type="SUPFAM" id="SSF56935">
    <property type="entry name" value="Porins"/>
    <property type="match status" value="1"/>
</dbReference>
<evidence type="ECO:0000256" key="9">
    <source>
        <dbReference type="RuleBase" id="RU003357"/>
    </source>
</evidence>
<name>A0A1I6HIM1_9GAMM</name>
<dbReference type="Gene3D" id="2.170.130.10">
    <property type="entry name" value="TonB-dependent receptor, plug domain"/>
    <property type="match status" value="1"/>
</dbReference>
<dbReference type="GO" id="GO:0009279">
    <property type="term" value="C:cell outer membrane"/>
    <property type="evidence" value="ECO:0007669"/>
    <property type="project" value="UniProtKB-SubCell"/>
</dbReference>
<keyword evidence="6 8" id="KW-0472">Membrane</keyword>
<sequence length="701" mass="76936">MRLNALTIAVVTALVTTPQIAIAQDTSAAVDEVIQVSATRTSQPASSIAATVTVIDGEDIREQLAVADSLSDVLGNLVPAFSPSRQKLTSAGETLRGREPLYLIDGVPQSNPLRNGSRASYTIDPLMIERVEIIHGASAIQGMGASGGIINIVTKSAANGTENEIVAGLTTSPEEFSDGLSYRAGYLTRHVSGDWQIVAGAQLRSTGMYVDGNGDFIGTDVTQGDTQDSESFDLFSKLGYTIDDQQHIELMVNHFNLQGNGDFSPIDGNRAEGIAAISIKQPSEGDPAENKVTTATLTYKNKAVFGADLTWQVFLQDFSALYGGGRYATFQDPAYGDEIFDQSRNDSNKFGSRLTMNWSALAGSPVDVSAGIDYLRDKTFQELAQTNRKWVPETTFDNWAPFAQLRYQQDGLTISGGLRYEYGKLNVDDFTTLYAYNSTFVEGGEPSFNELLRNLGVVYAFTDTVRAFASYSEGFSMPDVGRVLRGINTPDLSVDSFLDLQPVIADNREVGIEYRGSALRASLSYFTSESDLGARLQPNEDGIFSVARERTEIDGIEFSASYALSNTTSFDVNYADTDGEYDSNDDNVVDTQLGGRNIAPRRMNVSWQQQWTDLINTRVQLNHLFDRNIYTGDQAINNFEGYQTVDLQMNYDSPNFGLFTVGIENILDEYYLTYYAQTAGADRTNFAGRGRTVSVNWFYQF</sequence>
<keyword evidence="14" id="KW-1185">Reference proteome</keyword>
<feature type="domain" description="TonB-dependent receptor-like beta-barrel" evidence="11">
    <location>
        <begin position="257"/>
        <end position="666"/>
    </location>
</feature>
<reference evidence="14" key="1">
    <citation type="submission" date="2016-10" db="EMBL/GenBank/DDBJ databases">
        <authorList>
            <person name="Varghese N."/>
            <person name="Submissions S."/>
        </authorList>
    </citation>
    <scope>NUCLEOTIDE SEQUENCE [LARGE SCALE GENOMIC DNA]</scope>
    <source>
        <strain evidence="14">CGMCC 1.7285</strain>
    </source>
</reference>
<keyword evidence="7 8" id="KW-0998">Cell outer membrane</keyword>
<feature type="domain" description="TonB-dependent receptor plug" evidence="12">
    <location>
        <begin position="46"/>
        <end position="149"/>
    </location>
</feature>
<dbReference type="Proteomes" id="UP000199424">
    <property type="component" value="Unassembled WGS sequence"/>
</dbReference>
<feature type="signal peptide" evidence="10">
    <location>
        <begin position="1"/>
        <end position="23"/>
    </location>
</feature>
<dbReference type="PANTHER" id="PTHR30069:SF42">
    <property type="entry name" value="FERRIC AEROBACTIN RECEPTOR"/>
    <property type="match status" value="1"/>
</dbReference>
<comment type="subcellular location">
    <subcellularLocation>
        <location evidence="1 8">Cell outer membrane</location>
        <topology evidence="1 8">Multi-pass membrane protein</topology>
    </subcellularLocation>
</comment>
<evidence type="ECO:0000256" key="2">
    <source>
        <dbReference type="ARBA" id="ARBA00022448"/>
    </source>
</evidence>
<evidence type="ECO:0000313" key="14">
    <source>
        <dbReference type="Proteomes" id="UP000199424"/>
    </source>
</evidence>
<evidence type="ECO:0000256" key="5">
    <source>
        <dbReference type="ARBA" id="ARBA00023077"/>
    </source>
</evidence>
<evidence type="ECO:0000313" key="13">
    <source>
        <dbReference type="EMBL" id="SFR54248.1"/>
    </source>
</evidence>
<dbReference type="InterPro" id="IPR036942">
    <property type="entry name" value="Beta-barrel_TonB_sf"/>
</dbReference>